<name>A0A5M8QP75_9BACT</name>
<organism evidence="1 3">
    <name type="scientific">Rufibacter glacialis</name>
    <dbReference type="NCBI Taxonomy" id="1259555"/>
    <lineage>
        <taxon>Bacteria</taxon>
        <taxon>Pseudomonadati</taxon>
        <taxon>Bacteroidota</taxon>
        <taxon>Cytophagia</taxon>
        <taxon>Cytophagales</taxon>
        <taxon>Hymenobacteraceae</taxon>
        <taxon>Rufibacter</taxon>
    </lineage>
</organism>
<evidence type="ECO:0000313" key="1">
    <source>
        <dbReference type="EMBL" id="KAA6438017.1"/>
    </source>
</evidence>
<dbReference type="Proteomes" id="UP000323866">
    <property type="component" value="Unassembled WGS sequence"/>
</dbReference>
<evidence type="ECO:0000313" key="2">
    <source>
        <dbReference type="EMBL" id="MFA1773823.1"/>
    </source>
</evidence>
<dbReference type="Proteomes" id="UP001570846">
    <property type="component" value="Unassembled WGS sequence"/>
</dbReference>
<dbReference type="AlphaFoldDB" id="A0A5M8QP75"/>
<reference evidence="2 4" key="3">
    <citation type="submission" date="2024-08" db="EMBL/GenBank/DDBJ databases">
        <authorList>
            <person name="Wei W."/>
        </authorList>
    </citation>
    <scope>NUCLEOTIDE SEQUENCE [LARGE SCALE GENOMIC DNA]</scope>
    <source>
        <strain evidence="2 4">XU2</strain>
    </source>
</reference>
<sequence>MANTKVYGSLDKVKREITDFLSLYADYSIENHKSWPALDKQIEEDLEEMNRAERISYIEKQKKPWWKKLW</sequence>
<comment type="caution">
    <text evidence="1">The sequence shown here is derived from an EMBL/GenBank/DDBJ whole genome shotgun (WGS) entry which is preliminary data.</text>
</comment>
<dbReference type="EMBL" id="JBGOGF010000021">
    <property type="protein sequence ID" value="MFA1773823.1"/>
    <property type="molecule type" value="Genomic_DNA"/>
</dbReference>
<dbReference type="RefSeq" id="WP_149096727.1">
    <property type="nucleotide sequence ID" value="NZ_BMMG01000014.1"/>
</dbReference>
<protein>
    <submittedName>
        <fullName evidence="1">Uncharacterized protein</fullName>
    </submittedName>
</protein>
<accession>A0A5M8QP75</accession>
<evidence type="ECO:0000313" key="4">
    <source>
        <dbReference type="Proteomes" id="UP001570846"/>
    </source>
</evidence>
<reference evidence="1 3" key="1">
    <citation type="submission" date="2019-07" db="EMBL/GenBank/DDBJ databases">
        <authorList>
            <person name="Qu J.-H."/>
        </authorList>
    </citation>
    <scope>NUCLEOTIDE SEQUENCE [LARGE SCALE GENOMIC DNA]</scope>
    <source>
        <strain evidence="1 3">MDT1-10-3</strain>
    </source>
</reference>
<dbReference type="EMBL" id="VKKZ01000004">
    <property type="protein sequence ID" value="KAA6438017.1"/>
    <property type="molecule type" value="Genomic_DNA"/>
</dbReference>
<reference evidence="1 3" key="2">
    <citation type="submission" date="2019-09" db="EMBL/GenBank/DDBJ databases">
        <title>A bacterium isolated from glacier soil.</title>
        <authorList>
            <person name="Liu Q."/>
        </authorList>
    </citation>
    <scope>NUCLEOTIDE SEQUENCE [LARGE SCALE GENOMIC DNA]</scope>
    <source>
        <strain evidence="1 3">MDT1-10-3</strain>
    </source>
</reference>
<keyword evidence="4" id="KW-1185">Reference proteome</keyword>
<evidence type="ECO:0000313" key="3">
    <source>
        <dbReference type="Proteomes" id="UP000323866"/>
    </source>
</evidence>
<gene>
    <name evidence="2" type="ORF">ACD591_21190</name>
    <name evidence="1" type="ORF">FOE74_00860</name>
</gene>
<proteinExistence type="predicted"/>